<dbReference type="InterPro" id="IPR050950">
    <property type="entry name" value="HTH-type_LysR_regulators"/>
</dbReference>
<proteinExistence type="inferred from homology"/>
<dbReference type="InterPro" id="IPR036388">
    <property type="entry name" value="WH-like_DNA-bd_sf"/>
</dbReference>
<comment type="similarity">
    <text evidence="1">Belongs to the LysR transcriptional regulatory family.</text>
</comment>
<dbReference type="Pfam" id="PF03466">
    <property type="entry name" value="LysR_substrate"/>
    <property type="match status" value="1"/>
</dbReference>
<dbReference type="CDD" id="cd08411">
    <property type="entry name" value="PBP2_OxyR"/>
    <property type="match status" value="1"/>
</dbReference>
<comment type="caution">
    <text evidence="6">The sequence shown here is derived from an EMBL/GenBank/DDBJ whole genome shotgun (WGS) entry which is preliminary data.</text>
</comment>
<sequence>MRLSGVFFLLLSGHIKLDKTMTLQQLEYIMAVYRLRHFAKAADYCDVTQPTLSSMIQKLEDELGVKIFDRKRQPIQPTKAGMKVIEEAWKVLSRAKKLRQTVEEEKQTLTGTFEVGVLPTIAPYLIPRFFPQLMNEHPEMDVRITEMKTEDMCRAVRRGDIDAGILARVGGLEGMDCTPLYHEQFLAYVAENDPLFSKEFIRPSDLSGEYLWLLDEGHCFRDQLVKFCHLKSAARSKKSYNLGSIETFMRIVENGKGVTFIPQLALSQLTDGQKRLVRPFAHPVPSREIILMTSPSFIRRTLLGMFAGWIKDSLPEEISK</sequence>
<evidence type="ECO:0000256" key="1">
    <source>
        <dbReference type="ARBA" id="ARBA00009437"/>
    </source>
</evidence>
<dbReference type="GO" id="GO:0003677">
    <property type="term" value="F:DNA binding"/>
    <property type="evidence" value="ECO:0007669"/>
    <property type="project" value="UniProtKB-KW"/>
</dbReference>
<evidence type="ECO:0000259" key="5">
    <source>
        <dbReference type="PROSITE" id="PS50931"/>
    </source>
</evidence>
<evidence type="ECO:0000313" key="6">
    <source>
        <dbReference type="EMBL" id="EGC85287.1"/>
    </source>
</evidence>
<evidence type="ECO:0000256" key="3">
    <source>
        <dbReference type="ARBA" id="ARBA00023125"/>
    </source>
</evidence>
<dbReference type="InterPro" id="IPR036390">
    <property type="entry name" value="WH_DNA-bd_sf"/>
</dbReference>
<dbReference type="Proteomes" id="UP000003155">
    <property type="component" value="Unassembled WGS sequence"/>
</dbReference>
<dbReference type="InterPro" id="IPR005119">
    <property type="entry name" value="LysR_subst-bd"/>
</dbReference>
<name>F0HA76_9BACT</name>
<dbReference type="Gene3D" id="1.10.10.10">
    <property type="entry name" value="Winged helix-like DNA-binding domain superfamily/Winged helix DNA-binding domain"/>
    <property type="match status" value="1"/>
</dbReference>
<dbReference type="PROSITE" id="PS50931">
    <property type="entry name" value="HTH_LYSR"/>
    <property type="match status" value="1"/>
</dbReference>
<protein>
    <submittedName>
        <fullName evidence="6">LysR substrate binding domain protein</fullName>
    </submittedName>
</protein>
<dbReference type="PANTHER" id="PTHR30419">
    <property type="entry name" value="HTH-TYPE TRANSCRIPTIONAL REGULATOR YBHD"/>
    <property type="match status" value="1"/>
</dbReference>
<dbReference type="SUPFAM" id="SSF53850">
    <property type="entry name" value="Periplasmic binding protein-like II"/>
    <property type="match status" value="1"/>
</dbReference>
<organism evidence="6 7">
    <name type="scientific">Prevotella denticola CRIS 18C-A</name>
    <dbReference type="NCBI Taxonomy" id="944557"/>
    <lineage>
        <taxon>Bacteria</taxon>
        <taxon>Pseudomonadati</taxon>
        <taxon>Bacteroidota</taxon>
        <taxon>Bacteroidia</taxon>
        <taxon>Bacteroidales</taxon>
        <taxon>Prevotellaceae</taxon>
        <taxon>Prevotella</taxon>
    </lineage>
</organism>
<evidence type="ECO:0000256" key="2">
    <source>
        <dbReference type="ARBA" id="ARBA00023015"/>
    </source>
</evidence>
<dbReference type="SUPFAM" id="SSF46785">
    <property type="entry name" value="Winged helix' DNA-binding domain"/>
    <property type="match status" value="1"/>
</dbReference>
<dbReference type="GO" id="GO:0005829">
    <property type="term" value="C:cytosol"/>
    <property type="evidence" value="ECO:0007669"/>
    <property type="project" value="TreeGrafter"/>
</dbReference>
<keyword evidence="4" id="KW-0804">Transcription</keyword>
<dbReference type="PRINTS" id="PR00039">
    <property type="entry name" value="HTHLYSR"/>
</dbReference>
<evidence type="ECO:0000256" key="4">
    <source>
        <dbReference type="ARBA" id="ARBA00023163"/>
    </source>
</evidence>
<reference evidence="6 7" key="1">
    <citation type="submission" date="2011-02" db="EMBL/GenBank/DDBJ databases">
        <authorList>
            <person name="Durkin A.S."/>
            <person name="Madupu R."/>
            <person name="Torralba M."/>
            <person name="Gillis M."/>
            <person name="Methe B."/>
            <person name="Sutton G."/>
            <person name="Nelson K.E."/>
        </authorList>
    </citation>
    <scope>NUCLEOTIDE SEQUENCE [LARGE SCALE GENOMIC DNA]</scope>
    <source>
        <strain evidence="6 7">CRIS 18C-A</strain>
    </source>
</reference>
<accession>F0HA76</accession>
<evidence type="ECO:0000313" key="7">
    <source>
        <dbReference type="Proteomes" id="UP000003155"/>
    </source>
</evidence>
<dbReference type="Pfam" id="PF00126">
    <property type="entry name" value="HTH_1"/>
    <property type="match status" value="1"/>
</dbReference>
<dbReference type="GO" id="GO:0003700">
    <property type="term" value="F:DNA-binding transcription factor activity"/>
    <property type="evidence" value="ECO:0007669"/>
    <property type="project" value="InterPro"/>
</dbReference>
<keyword evidence="3" id="KW-0238">DNA-binding</keyword>
<keyword evidence="7" id="KW-1185">Reference proteome</keyword>
<dbReference type="InterPro" id="IPR000847">
    <property type="entry name" value="LysR_HTH_N"/>
</dbReference>
<dbReference type="AlphaFoldDB" id="F0HA76"/>
<feature type="domain" description="HTH lysR-type" evidence="5">
    <location>
        <begin position="21"/>
        <end position="78"/>
    </location>
</feature>
<dbReference type="EMBL" id="AEXO01000100">
    <property type="protein sequence ID" value="EGC85287.1"/>
    <property type="molecule type" value="Genomic_DNA"/>
</dbReference>
<keyword evidence="2" id="KW-0805">Transcription regulation</keyword>
<dbReference type="PANTHER" id="PTHR30419:SF29">
    <property type="entry name" value="LYSR-FAMILY TRANSCRIPTIONAL REGULATOR"/>
    <property type="match status" value="1"/>
</dbReference>
<dbReference type="FunFam" id="1.10.10.10:FF:000001">
    <property type="entry name" value="LysR family transcriptional regulator"/>
    <property type="match status" value="1"/>
</dbReference>
<gene>
    <name evidence="6" type="ORF">HMPREF9303_0565</name>
</gene>
<dbReference type="Gene3D" id="3.40.190.10">
    <property type="entry name" value="Periplasmic binding protein-like II"/>
    <property type="match status" value="2"/>
</dbReference>